<feature type="compositionally biased region" description="Basic and acidic residues" evidence="2">
    <location>
        <begin position="552"/>
        <end position="587"/>
    </location>
</feature>
<dbReference type="InterPro" id="IPR036322">
    <property type="entry name" value="WD40_repeat_dom_sf"/>
</dbReference>
<feature type="region of interest" description="Disordered" evidence="2">
    <location>
        <begin position="80"/>
        <end position="265"/>
    </location>
</feature>
<dbReference type="PANTHER" id="PTHR44099:SF4">
    <property type="entry name" value="RABCONNECTIN-3B, ISOFORM A"/>
    <property type="match status" value="1"/>
</dbReference>
<name>A0AAX4KF34_9TREE</name>
<proteinExistence type="predicted"/>
<feature type="compositionally biased region" description="Low complexity" evidence="2">
    <location>
        <begin position="81"/>
        <end position="90"/>
    </location>
</feature>
<dbReference type="KEGG" id="ker:91101035"/>
<feature type="compositionally biased region" description="Basic and acidic residues" evidence="2">
    <location>
        <begin position="247"/>
        <end position="265"/>
    </location>
</feature>
<dbReference type="SUPFAM" id="SSF50978">
    <property type="entry name" value="WD40 repeat-like"/>
    <property type="match status" value="1"/>
</dbReference>
<organism evidence="3 4">
    <name type="scientific">Kwoniella europaea PYCC6329</name>
    <dbReference type="NCBI Taxonomy" id="1423913"/>
    <lineage>
        <taxon>Eukaryota</taxon>
        <taxon>Fungi</taxon>
        <taxon>Dikarya</taxon>
        <taxon>Basidiomycota</taxon>
        <taxon>Agaricomycotina</taxon>
        <taxon>Tremellomycetes</taxon>
        <taxon>Tremellales</taxon>
        <taxon>Cryptococcaceae</taxon>
        <taxon>Kwoniella</taxon>
    </lineage>
</organism>
<evidence type="ECO:0000313" key="3">
    <source>
        <dbReference type="EMBL" id="WWD04165.1"/>
    </source>
</evidence>
<dbReference type="RefSeq" id="XP_066082132.1">
    <property type="nucleotide sequence ID" value="XM_066226035.1"/>
</dbReference>
<accession>A0AAX4KF34</accession>
<dbReference type="InterPro" id="IPR049916">
    <property type="entry name" value="WDR72-like"/>
</dbReference>
<feature type="compositionally biased region" description="Gly residues" evidence="2">
    <location>
        <begin position="185"/>
        <end position="194"/>
    </location>
</feature>
<feature type="repeat" description="WD" evidence="1">
    <location>
        <begin position="1382"/>
        <end position="1416"/>
    </location>
</feature>
<keyword evidence="4" id="KW-1185">Reference proteome</keyword>
<dbReference type="EMBL" id="CP144089">
    <property type="protein sequence ID" value="WWD04165.1"/>
    <property type="molecule type" value="Genomic_DNA"/>
</dbReference>
<dbReference type="SMART" id="SM00320">
    <property type="entry name" value="WD40"/>
    <property type="match status" value="4"/>
</dbReference>
<feature type="region of interest" description="Disordered" evidence="2">
    <location>
        <begin position="276"/>
        <end position="295"/>
    </location>
</feature>
<dbReference type="PROSITE" id="PS50082">
    <property type="entry name" value="WD_REPEATS_2"/>
    <property type="match status" value="1"/>
</dbReference>
<dbReference type="GO" id="GO:0005737">
    <property type="term" value="C:cytoplasm"/>
    <property type="evidence" value="ECO:0007669"/>
    <property type="project" value="TreeGrafter"/>
</dbReference>
<gene>
    <name evidence="3" type="ORF">V865_002231</name>
</gene>
<evidence type="ECO:0000256" key="1">
    <source>
        <dbReference type="PROSITE-ProRule" id="PRU00221"/>
    </source>
</evidence>
<feature type="region of interest" description="Disordered" evidence="2">
    <location>
        <begin position="508"/>
        <end position="606"/>
    </location>
</feature>
<feature type="compositionally biased region" description="Low complexity" evidence="2">
    <location>
        <begin position="98"/>
        <end position="116"/>
    </location>
</feature>
<dbReference type="InterPro" id="IPR015943">
    <property type="entry name" value="WD40/YVTN_repeat-like_dom_sf"/>
</dbReference>
<evidence type="ECO:0000313" key="4">
    <source>
        <dbReference type="Proteomes" id="UP001358614"/>
    </source>
</evidence>
<dbReference type="Pfam" id="PF00400">
    <property type="entry name" value="WD40"/>
    <property type="match status" value="1"/>
</dbReference>
<feature type="compositionally biased region" description="Polar residues" evidence="2">
    <location>
        <begin position="515"/>
        <end position="525"/>
    </location>
</feature>
<dbReference type="InterPro" id="IPR001680">
    <property type="entry name" value="WD40_rpt"/>
</dbReference>
<sequence>MAEKPLKIPILLDPHLPTSPSSLPISPTHIASWLTPSSTEAGPSRRTALACQDNTIWIHTTSSLLDRQEVVSPGIAIPSITTQAASSPSSPRRHRPTQQRNLSYSGRPRNSSSASSITGKRRTSAFSPPPSALQLPTTTLSSVSASVAGPDQHTHRGSISDRHELRESLEKQKERKDDSSSIIGLGIGGIGRRGLVGLHSKEDRTNDNNDEGRSGATSPKSFVSSTSTETTPNTNRFGFFGRNSVSTEHEHDDESVLGGGEDKEGMKEIQVDLEMEKETREDKKSSQDRKLIEDLISERSPTISTTLPPPIGRKKSGKGKEEFVRRIILREVGRGKIVQLKVYEEVDSLVVLRDEGSLDIFSLATLHQTASINLESPEEANSSGSKQALKVPLFWDWKHIHLAKKDNTIMFVVHGLPWPCALPSPNGEVTRVVMVTPSPAGTGMHIVARLELPGQGDVGVLNNHDTSYLIHSTPTSLTSYPIIFPTHPSSQDTTPAIKASPQIRAVSSAFPSPYLRSSTPDPSAQRSRESTLRKSASYTHLKDSASSPLLGDHSHPKEDKDKEKGFAKFLARRDWGRKGKEDEKPEEPSPGIGEGQEVERDGGGNWDRIVIGGKGEGVGWKDGSVDVIWTDGKKLKMRGNVSLPLRGCIQDIHFIQGWKCIALRSQYKCHLYHLIEDINHPKGKVTSVNFDSGTMLDDIRSTSLGCDGILTFATMEEIKLLHVLGNGTEPQSLTKLGHSTDTSRISRIAAASVENVFTSDPQGYITSQNFADILVKSQNNANSDDDLTVDRLDSPVTYLTTISSSGTDGVENEYLVDGDDDGVVRIWTTSLFKLCGSWTLFADPVKDVALLNMSQAGPLQGCLLITSRDGTVGIISLKSMDDLFLIPASRTPLRRIFIEQKDILLAYANGKARVWNTQTQEFRRSTGLDAAEDMLQVGDWAEVLLSNTNENSALQPVPCLPAEPADLGRLVNFDLRELGRWLHSSKNNPTHSPLSALRSLLSVFLTFGIDDRVDEICTDNLGIRRPDIPVVIGSSGYEEEQFNYAQGIDVWCISPHMTGLRQLAIVTLLRPFLDSPDHERWAAEVIAQYTASLPSSAIEPDLHFFAEYYMDPSTDVHQAARMLFAARVGRMTSAELDSTVEVGQANLPSKLSPATRYSDAAANALTMLGGIALNKFETMQPSVLKSIAESVSIFLHSNSFSHLSLAIEICAKGFTTWQSYVDPSDLLRRLFHLSTHKDFASNINGNGNSISIAAQARLAVLHVASSNPALFMSTLSMDILDAKSVEGRTSIMKLCVYMARKKPNVLENGLPRIAEAVVKSLDPNIGKMRDDVWQAATVILNELVLAFSTIDFHSGTQRLAVGTHEGAVIMYDLKTASRLYVIEPHKHPVSAVTFSPDGRRLITVSLEEGNVTVWKVGSSLSGFFNVGAPPRQGGEKGEPFKRIEFIRADDGPLSSTSALSDIQISWPGNRQARIMIKETALTFET</sequence>
<dbReference type="PANTHER" id="PTHR44099">
    <property type="entry name" value="RABCONNECTIN-3B, ISOFORM A"/>
    <property type="match status" value="1"/>
</dbReference>
<dbReference type="Proteomes" id="UP001358614">
    <property type="component" value="Chromosome 1"/>
</dbReference>
<keyword evidence="1" id="KW-0853">WD repeat</keyword>
<feature type="compositionally biased region" description="Basic and acidic residues" evidence="2">
    <location>
        <begin position="199"/>
        <end position="213"/>
    </location>
</feature>
<dbReference type="Gene3D" id="2.130.10.10">
    <property type="entry name" value="YVTN repeat-like/Quinoprotein amine dehydrogenase"/>
    <property type="match status" value="2"/>
</dbReference>
<evidence type="ECO:0008006" key="5">
    <source>
        <dbReference type="Google" id="ProtNLM"/>
    </source>
</evidence>
<dbReference type="GeneID" id="91101035"/>
<protein>
    <recommendedName>
        <fullName evidence="5">WD-repeat protein</fullName>
    </recommendedName>
</protein>
<reference evidence="3 4" key="1">
    <citation type="submission" date="2024-01" db="EMBL/GenBank/DDBJ databases">
        <title>Comparative genomics of Cryptococcus and Kwoniella reveals pathogenesis evolution and contrasting modes of karyotype evolution via chromosome fusion or intercentromeric recombination.</title>
        <authorList>
            <person name="Coelho M.A."/>
            <person name="David-Palma M."/>
            <person name="Shea T."/>
            <person name="Bowers K."/>
            <person name="McGinley-Smith S."/>
            <person name="Mohammad A.W."/>
            <person name="Gnirke A."/>
            <person name="Yurkov A.M."/>
            <person name="Nowrousian M."/>
            <person name="Sun S."/>
            <person name="Cuomo C.A."/>
            <person name="Heitman J."/>
        </authorList>
    </citation>
    <scope>NUCLEOTIDE SEQUENCE [LARGE SCALE GENOMIC DNA]</scope>
    <source>
        <strain evidence="3 4">PYCC6329</strain>
    </source>
</reference>
<evidence type="ECO:0000256" key="2">
    <source>
        <dbReference type="SAM" id="MobiDB-lite"/>
    </source>
</evidence>
<feature type="compositionally biased region" description="Basic and acidic residues" evidence="2">
    <location>
        <begin position="152"/>
        <end position="179"/>
    </location>
</feature>